<feature type="signal peptide" evidence="1">
    <location>
        <begin position="1"/>
        <end position="22"/>
    </location>
</feature>
<dbReference type="EMBL" id="JF519823">
    <property type="protein sequence ID" value="AEA09214.1"/>
    <property type="molecule type" value="Genomic_DNA"/>
</dbReference>
<keyword evidence="1" id="KW-0732">Signal</keyword>
<gene>
    <name evidence="2" type="ORF">Lip018_ORF003</name>
</gene>
<proteinExistence type="predicted"/>
<sequence length="510" mass="53284">MTELHARTLAIVLALLPAGAHAAADVPYSLQLDAFSIAGFPGVQSGVVAGTPERLVVLGGRISGLHGFPSNRNTASSPSFPLDARNSMVYVLDLTQKKLLGKAKTDALPAAIAAQITANNTEYLLKDGWLYIVGGYGLAGPVNTSNPSLTPLRTLPSAIAIDFQALTSTVIAGGSLDTAFAAANIASATDPNLAVTGGDLKFLGNHYLLVFGHRMDGLYTTGGGTISQQYTSAVRVFNIQAAHNGTAAQLTINFIQSVPNNPGGVDPSKDPYHRRDLPVEGYINAQGQMGIAAYGGVFKPGQFDGYLEPVYIDAASSAPGIMVRADNSAAQVLSQYDGAAIPAYSASSKSMYTTFFGSISEYYWSGGKLHHDTPNLNIVPPIDGLPFINSVSTLKRTYSGSKPATAQFVHNGQTFAPSGAIPQCAVAGGGTVAAPLAGAETRFVPADSVPRYENDVIKLDQVKSKTAVGYLIGGIAADKPYPENTCVLNQIYEISLDPKTATSTTKLKKP</sequence>
<dbReference type="AlphaFoldDB" id="F2YWV4"/>
<organism evidence="2">
    <name type="scientific">uncultured Acidobacteriota bacterium</name>
    <dbReference type="NCBI Taxonomy" id="171953"/>
    <lineage>
        <taxon>Bacteria</taxon>
        <taxon>Pseudomonadati</taxon>
        <taxon>Acidobacteriota</taxon>
        <taxon>environmental samples</taxon>
    </lineage>
</organism>
<reference evidence="2" key="1">
    <citation type="submission" date="2011-03" db="EMBL/GenBank/DDBJ databases">
        <title>Evidence for a New Lipase Family Identified in the Brazilian Atlantic Forest Soil Metagenome.</title>
        <authorList>
            <person name="Faoro H."/>
            <person name="Glogauer A."/>
            <person name="Souza E.M."/>
            <person name="Rigo L.U."/>
            <person name="Cruz L.M."/>
            <person name="Monteiro R.A."/>
            <person name="Pedrosa F.O."/>
        </authorList>
    </citation>
    <scope>NUCLEOTIDE SEQUENCE</scope>
</reference>
<accession>F2YWV4</accession>
<evidence type="ECO:0000313" key="2">
    <source>
        <dbReference type="EMBL" id="AEA09214.1"/>
    </source>
</evidence>
<evidence type="ECO:0000256" key="1">
    <source>
        <dbReference type="SAM" id="SignalP"/>
    </source>
</evidence>
<name>F2YWV4_9BACT</name>
<protein>
    <submittedName>
        <fullName evidence="2">Uncharacterized protein</fullName>
    </submittedName>
</protein>
<feature type="chain" id="PRO_5003290010" evidence="1">
    <location>
        <begin position="23"/>
        <end position="510"/>
    </location>
</feature>